<reference evidence="2 3" key="1">
    <citation type="journal article" date="2015" name="Genome Biol. Evol.">
        <title>Comparative Genomics of a Bacterivorous Green Alga Reveals Evolutionary Causalities and Consequences of Phago-Mixotrophic Mode of Nutrition.</title>
        <authorList>
            <person name="Burns J.A."/>
            <person name="Paasch A."/>
            <person name="Narechania A."/>
            <person name="Kim E."/>
        </authorList>
    </citation>
    <scope>NUCLEOTIDE SEQUENCE [LARGE SCALE GENOMIC DNA]</scope>
    <source>
        <strain evidence="2 3">PLY_AMNH</strain>
    </source>
</reference>
<organism evidence="2 3">
    <name type="scientific">Cymbomonas tetramitiformis</name>
    <dbReference type="NCBI Taxonomy" id="36881"/>
    <lineage>
        <taxon>Eukaryota</taxon>
        <taxon>Viridiplantae</taxon>
        <taxon>Chlorophyta</taxon>
        <taxon>Pyramimonadophyceae</taxon>
        <taxon>Pyramimonadales</taxon>
        <taxon>Pyramimonadaceae</taxon>
        <taxon>Cymbomonas</taxon>
    </lineage>
</organism>
<evidence type="ECO:0000313" key="3">
    <source>
        <dbReference type="Proteomes" id="UP001190700"/>
    </source>
</evidence>
<dbReference type="EMBL" id="LGRX02033770">
    <property type="protein sequence ID" value="KAK3239972.1"/>
    <property type="molecule type" value="Genomic_DNA"/>
</dbReference>
<feature type="region of interest" description="Disordered" evidence="1">
    <location>
        <begin position="64"/>
        <end position="124"/>
    </location>
</feature>
<protein>
    <submittedName>
        <fullName evidence="2">Uncharacterized protein</fullName>
    </submittedName>
</protein>
<comment type="caution">
    <text evidence="2">The sequence shown here is derived from an EMBL/GenBank/DDBJ whole genome shotgun (WGS) entry which is preliminary data.</text>
</comment>
<keyword evidence="3" id="KW-1185">Reference proteome</keyword>
<dbReference type="Proteomes" id="UP001190700">
    <property type="component" value="Unassembled WGS sequence"/>
</dbReference>
<sequence length="141" mass="14739">MDELPCLATVGGAAPASPETSSLAATMVPNDTGDDSVPTAIPPRKQIRYRQEKQGFGLCRVIPLPPALQNPDPPVPGSLPYSPPPYSSEDEAEASIDDRGGVSSSFCSTNDSTPTTTLHFGNTLRDRALRAGTAVQEQTSG</sequence>
<gene>
    <name evidence="2" type="ORF">CYMTET_50134</name>
</gene>
<dbReference type="AlphaFoldDB" id="A0AAE0BNU1"/>
<proteinExistence type="predicted"/>
<accession>A0AAE0BNU1</accession>
<name>A0AAE0BNU1_9CHLO</name>
<evidence type="ECO:0000256" key="1">
    <source>
        <dbReference type="SAM" id="MobiDB-lite"/>
    </source>
</evidence>
<feature type="compositionally biased region" description="Pro residues" evidence="1">
    <location>
        <begin position="64"/>
        <end position="86"/>
    </location>
</feature>
<feature type="region of interest" description="Disordered" evidence="1">
    <location>
        <begin position="1"/>
        <end position="42"/>
    </location>
</feature>
<evidence type="ECO:0000313" key="2">
    <source>
        <dbReference type="EMBL" id="KAK3239972.1"/>
    </source>
</evidence>
<feature type="compositionally biased region" description="Polar residues" evidence="1">
    <location>
        <begin position="102"/>
        <end position="120"/>
    </location>
</feature>